<keyword evidence="6" id="KW-1185">Reference proteome</keyword>
<dbReference type="InterPro" id="IPR049625">
    <property type="entry name" value="Glyco_transf_61_cat"/>
</dbReference>
<evidence type="ECO:0000313" key="6">
    <source>
        <dbReference type="Proteomes" id="UP001055712"/>
    </source>
</evidence>
<sequence>MPVPYKAPGQPRRPAIVFMAWSILAIYGLSAWGPPRTVLRRTDTAMVLGAGSSDPRAGDRSQSGGSRYAVVEECELDVDAGPLAESCHMLENVCVDQRSAILYDEKYHPSPGHAAEPLPVLDPPKRHKHYIFQHRGTGAKDYHYSLPAMHVRPASADEPAAYLSEPVFSSCTVPVVYYSHYIQNVAHMFRDNAARLFGALNETPWAAHAKLVLMTAEGLAPPQFAYDLMRPLTPLSMETWADFTNRLPSAEVQGGFLPAAVPGDVQGADERAPDSCEGGPRRCFRRMLVCMDNLNITGWPLHSYGQHLVQHYERQGALPPGVLPPHRPAEATQRRLAAPPMAGTNGGGVEPVISIAFQKRSAPERQLLNSQELLEACNSWRHTTPGGVEVRAKCWEVELPDLFTGIAAAQQADIFVGAHGANIANAWLMRPGSSVVELTMFGFDETDAHMNLVKRNMFDEDSQVQFWKVLQCDPKSWTPGLLEKEGLEKGEPFRDFWPKYRNMRVRWEVLDTAFREIVDTGGDMQAFRQRWGEGRWWWLSTAKQAAVYGGHNIYQTCVKAREQGLID</sequence>
<protein>
    <recommendedName>
        <fullName evidence="4">Glycosyltransferase 61 catalytic domain-containing protein</fullName>
    </recommendedName>
</protein>
<evidence type="ECO:0000313" key="5">
    <source>
        <dbReference type="EMBL" id="KAI3428184.1"/>
    </source>
</evidence>
<dbReference type="Proteomes" id="UP001055712">
    <property type="component" value="Unassembled WGS sequence"/>
</dbReference>
<dbReference type="GO" id="GO:0016763">
    <property type="term" value="F:pentosyltransferase activity"/>
    <property type="evidence" value="ECO:0007669"/>
    <property type="project" value="UniProtKB-ARBA"/>
</dbReference>
<dbReference type="Pfam" id="PF04577">
    <property type="entry name" value="Glyco_transf_61"/>
    <property type="match status" value="1"/>
</dbReference>
<feature type="domain" description="Glycosyltransferase 61 catalytic" evidence="4">
    <location>
        <begin position="330"/>
        <end position="436"/>
    </location>
</feature>
<proteinExistence type="predicted"/>
<evidence type="ECO:0000256" key="3">
    <source>
        <dbReference type="ARBA" id="ARBA00023180"/>
    </source>
</evidence>
<dbReference type="EMBL" id="SIDB01000009">
    <property type="protein sequence ID" value="KAI3428184.1"/>
    <property type="molecule type" value="Genomic_DNA"/>
</dbReference>
<keyword evidence="1" id="KW-0328">Glycosyltransferase</keyword>
<dbReference type="GO" id="GO:0005794">
    <property type="term" value="C:Golgi apparatus"/>
    <property type="evidence" value="ECO:0007669"/>
    <property type="project" value="UniProtKB-ARBA"/>
</dbReference>
<name>A0A9D4TKF6_CHLVU</name>
<accession>A0A9D4TKF6</accession>
<dbReference type="InterPro" id="IPR007657">
    <property type="entry name" value="Glycosyltransferase_61"/>
</dbReference>
<dbReference type="OrthoDB" id="508668at2759"/>
<dbReference type="PANTHER" id="PTHR20961">
    <property type="entry name" value="GLYCOSYLTRANSFERASE"/>
    <property type="match status" value="1"/>
</dbReference>
<keyword evidence="3" id="KW-0325">Glycoprotein</keyword>
<evidence type="ECO:0000256" key="1">
    <source>
        <dbReference type="ARBA" id="ARBA00022676"/>
    </source>
</evidence>
<evidence type="ECO:0000259" key="4">
    <source>
        <dbReference type="Pfam" id="PF04577"/>
    </source>
</evidence>
<dbReference type="PANTHER" id="PTHR20961:SF124">
    <property type="entry name" value="GLYCOSYLTRANSFERASE"/>
    <property type="match status" value="1"/>
</dbReference>
<evidence type="ECO:0000256" key="2">
    <source>
        <dbReference type="ARBA" id="ARBA00022679"/>
    </source>
</evidence>
<reference evidence="5" key="2">
    <citation type="submission" date="2020-11" db="EMBL/GenBank/DDBJ databases">
        <authorList>
            <person name="Cecchin M."/>
            <person name="Marcolungo L."/>
            <person name="Rossato M."/>
            <person name="Girolomoni L."/>
            <person name="Cosentino E."/>
            <person name="Cuine S."/>
            <person name="Li-Beisson Y."/>
            <person name="Delledonne M."/>
            <person name="Ballottari M."/>
        </authorList>
    </citation>
    <scope>NUCLEOTIDE SEQUENCE</scope>
    <source>
        <strain evidence="5">211/11P</strain>
        <tissue evidence="5">Whole cell</tissue>
    </source>
</reference>
<comment type="caution">
    <text evidence="5">The sequence shown here is derived from an EMBL/GenBank/DDBJ whole genome shotgun (WGS) entry which is preliminary data.</text>
</comment>
<organism evidence="5 6">
    <name type="scientific">Chlorella vulgaris</name>
    <name type="common">Green alga</name>
    <dbReference type="NCBI Taxonomy" id="3077"/>
    <lineage>
        <taxon>Eukaryota</taxon>
        <taxon>Viridiplantae</taxon>
        <taxon>Chlorophyta</taxon>
        <taxon>core chlorophytes</taxon>
        <taxon>Trebouxiophyceae</taxon>
        <taxon>Chlorellales</taxon>
        <taxon>Chlorellaceae</taxon>
        <taxon>Chlorella clade</taxon>
        <taxon>Chlorella</taxon>
    </lineage>
</organism>
<gene>
    <name evidence="5" type="ORF">D9Q98_006564</name>
</gene>
<dbReference type="AlphaFoldDB" id="A0A9D4TKF6"/>
<keyword evidence="2" id="KW-0808">Transferase</keyword>
<reference evidence="5" key="1">
    <citation type="journal article" date="2019" name="Plant J.">
        <title>Chlorella vulgaris genome assembly and annotation reveals the molecular basis for metabolic acclimation to high light conditions.</title>
        <authorList>
            <person name="Cecchin M."/>
            <person name="Marcolungo L."/>
            <person name="Rossato M."/>
            <person name="Girolomoni L."/>
            <person name="Cosentino E."/>
            <person name="Cuine S."/>
            <person name="Li-Beisson Y."/>
            <person name="Delledonne M."/>
            <person name="Ballottari M."/>
        </authorList>
    </citation>
    <scope>NUCLEOTIDE SEQUENCE</scope>
    <source>
        <strain evidence="5">211/11P</strain>
    </source>
</reference>